<dbReference type="RefSeq" id="WP_053079735.1">
    <property type="nucleotide sequence ID" value="NZ_HF571038.1"/>
</dbReference>
<name>A0A077MDQ3_9MICO</name>
<comment type="caution">
    <text evidence="3">The sequence shown here is derived from an EMBL/GenBank/DDBJ whole genome shotgun (WGS) entry which is preliminary data.</text>
</comment>
<dbReference type="PANTHER" id="PTHR43861">
    <property type="entry name" value="TRANS-ACONITATE 2-METHYLTRANSFERASE-RELATED"/>
    <property type="match status" value="1"/>
</dbReference>
<evidence type="ECO:0000256" key="1">
    <source>
        <dbReference type="ARBA" id="ARBA00022679"/>
    </source>
</evidence>
<protein>
    <submittedName>
        <fullName evidence="3">S-adenosylmethionine-dependent methyltransferase</fullName>
    </submittedName>
</protein>
<organism evidence="3 4">
    <name type="scientific">Nostocoides jenkinsii Ben 74</name>
    <dbReference type="NCBI Taxonomy" id="1193518"/>
    <lineage>
        <taxon>Bacteria</taxon>
        <taxon>Bacillati</taxon>
        <taxon>Actinomycetota</taxon>
        <taxon>Actinomycetes</taxon>
        <taxon>Micrococcales</taxon>
        <taxon>Intrasporangiaceae</taxon>
        <taxon>Nostocoides</taxon>
    </lineage>
</organism>
<sequence length="208" mass="22493">MDFSDRAATWDDDPEKLRNAAQVAEAVRRNLDLTGAEDVLEFGGGTGLLSRALADDVGTVVITDAAPGMVAVAQQRIDDLGRGDRMRAALFDPTSDDTDPGQFDVIWSMLALHHVPDIDVALARLRGLLKPGGRLALADLDEDPGGSFHQAHGDFHGHDGFDRHTLGHALQRIGFQDIAFDTATTVDKEVDGARRSYPVFLVTARVPR</sequence>
<gene>
    <name evidence="3" type="ORF">BN13_240015</name>
</gene>
<proteinExistence type="predicted"/>
<dbReference type="Pfam" id="PF08242">
    <property type="entry name" value="Methyltransf_12"/>
    <property type="match status" value="1"/>
</dbReference>
<dbReference type="STRING" id="1193518.BN13_240015"/>
<feature type="domain" description="Methyltransferase type 12" evidence="2">
    <location>
        <begin position="40"/>
        <end position="135"/>
    </location>
</feature>
<dbReference type="Proteomes" id="UP000035720">
    <property type="component" value="Unassembled WGS sequence"/>
</dbReference>
<keyword evidence="3" id="KW-0489">Methyltransferase</keyword>
<reference evidence="3 4" key="1">
    <citation type="journal article" date="2013" name="ISME J.">
        <title>A metabolic model for members of the genus Tetrasphaera involved in enhanced biological phosphorus removal.</title>
        <authorList>
            <person name="Kristiansen R."/>
            <person name="Nguyen H.T.T."/>
            <person name="Saunders A.M."/>
            <person name="Nielsen J.L."/>
            <person name="Wimmer R."/>
            <person name="Le V.Q."/>
            <person name="McIlroy S.J."/>
            <person name="Petrovski S."/>
            <person name="Seviour R.J."/>
            <person name="Calteau A."/>
            <person name="Nielsen K.L."/>
            <person name="Nielsen P.H."/>
        </authorList>
    </citation>
    <scope>NUCLEOTIDE SEQUENCE [LARGE SCALE GENOMIC DNA]</scope>
    <source>
        <strain evidence="3 4">Ben 74</strain>
    </source>
</reference>
<keyword evidence="1 3" id="KW-0808">Transferase</keyword>
<dbReference type="InterPro" id="IPR029063">
    <property type="entry name" value="SAM-dependent_MTases_sf"/>
</dbReference>
<evidence type="ECO:0000313" key="4">
    <source>
        <dbReference type="Proteomes" id="UP000035720"/>
    </source>
</evidence>
<dbReference type="PANTHER" id="PTHR43861:SF3">
    <property type="entry name" value="PUTATIVE (AFU_ORTHOLOGUE AFUA_2G14390)-RELATED"/>
    <property type="match status" value="1"/>
</dbReference>
<dbReference type="AlphaFoldDB" id="A0A077MDQ3"/>
<accession>A0A077MDQ3</accession>
<dbReference type="Gene3D" id="3.40.50.150">
    <property type="entry name" value="Vaccinia Virus protein VP39"/>
    <property type="match status" value="1"/>
</dbReference>
<dbReference type="GO" id="GO:0032259">
    <property type="term" value="P:methylation"/>
    <property type="evidence" value="ECO:0007669"/>
    <property type="project" value="UniProtKB-KW"/>
</dbReference>
<dbReference type="SUPFAM" id="SSF53335">
    <property type="entry name" value="S-adenosyl-L-methionine-dependent methyltransferases"/>
    <property type="match status" value="1"/>
</dbReference>
<evidence type="ECO:0000313" key="3">
    <source>
        <dbReference type="EMBL" id="CCI52898.1"/>
    </source>
</evidence>
<dbReference type="EMBL" id="CAJC01000133">
    <property type="protein sequence ID" value="CCI52898.1"/>
    <property type="molecule type" value="Genomic_DNA"/>
</dbReference>
<evidence type="ECO:0000259" key="2">
    <source>
        <dbReference type="Pfam" id="PF08242"/>
    </source>
</evidence>
<dbReference type="CDD" id="cd02440">
    <property type="entry name" value="AdoMet_MTases"/>
    <property type="match status" value="1"/>
</dbReference>
<dbReference type="GO" id="GO:0008168">
    <property type="term" value="F:methyltransferase activity"/>
    <property type="evidence" value="ECO:0007669"/>
    <property type="project" value="UniProtKB-KW"/>
</dbReference>
<dbReference type="OrthoDB" id="9791837at2"/>
<keyword evidence="4" id="KW-1185">Reference proteome</keyword>
<dbReference type="InterPro" id="IPR013217">
    <property type="entry name" value="Methyltransf_12"/>
</dbReference>